<keyword evidence="3" id="KW-1185">Reference proteome</keyword>
<organism evidence="2 3">
    <name type="scientific">Desulfacinum hydrothermale DSM 13146</name>
    <dbReference type="NCBI Taxonomy" id="1121390"/>
    <lineage>
        <taxon>Bacteria</taxon>
        <taxon>Pseudomonadati</taxon>
        <taxon>Thermodesulfobacteriota</taxon>
        <taxon>Syntrophobacteria</taxon>
        <taxon>Syntrophobacterales</taxon>
        <taxon>Syntrophobacteraceae</taxon>
        <taxon>Desulfacinum</taxon>
    </lineage>
</organism>
<dbReference type="STRING" id="1121390.SAMN02746041_01844"/>
<dbReference type="AlphaFoldDB" id="A0A1W1XJ24"/>
<protein>
    <submittedName>
        <fullName evidence="2">Integrase core domain-containing protein</fullName>
    </submittedName>
</protein>
<dbReference type="Gene3D" id="3.30.420.10">
    <property type="entry name" value="Ribonuclease H-like superfamily/Ribonuclease H"/>
    <property type="match status" value="1"/>
</dbReference>
<proteinExistence type="predicted"/>
<feature type="region of interest" description="Disordered" evidence="1">
    <location>
        <begin position="1"/>
        <end position="36"/>
    </location>
</feature>
<feature type="compositionally biased region" description="Low complexity" evidence="1">
    <location>
        <begin position="17"/>
        <end position="27"/>
    </location>
</feature>
<evidence type="ECO:0000313" key="2">
    <source>
        <dbReference type="EMBL" id="SMC23774.1"/>
    </source>
</evidence>
<dbReference type="EMBL" id="FWXF01000008">
    <property type="protein sequence ID" value="SMC23774.1"/>
    <property type="molecule type" value="Genomic_DNA"/>
</dbReference>
<dbReference type="InterPro" id="IPR036397">
    <property type="entry name" value="RNaseH_sf"/>
</dbReference>
<dbReference type="InterPro" id="IPR012337">
    <property type="entry name" value="RNaseH-like_sf"/>
</dbReference>
<sequence>MLGADDVSHSQRRTWKRQGASSAGAAARLREARAARDPRQRGLVVGHYKVIGPRQVDLFLPVRDHGHFQPLRGRWMVAHRESAALAKRLIEETCKKQGIVHGQLTAHADRGSSMTSKCVAQLLSDLGVTKTHSRPYVSNDNPCSEAQFKTLKYRPQFPGRFGSIEDPRSFCRNFFSIGTIENIATRVWGWSHRSCSITGWRLRSWSIVSRFSSKHSRPILAVSKARYPGASGIADCRLDQQAFERCCKSLTFYRGCLIFIDTFRCGYDKKAGRNRKFGTFPLFLEINQFVEFFLEWFVRRFFFRCLSYIRFSVRERWGRRC</sequence>
<evidence type="ECO:0000313" key="3">
    <source>
        <dbReference type="Proteomes" id="UP000192783"/>
    </source>
</evidence>
<name>A0A1W1XJ24_9BACT</name>
<dbReference type="Proteomes" id="UP000192783">
    <property type="component" value="Unassembled WGS sequence"/>
</dbReference>
<dbReference type="GO" id="GO:0003676">
    <property type="term" value="F:nucleic acid binding"/>
    <property type="evidence" value="ECO:0007669"/>
    <property type="project" value="InterPro"/>
</dbReference>
<accession>A0A1W1XJ24</accession>
<gene>
    <name evidence="2" type="ORF">SAMN02746041_01844</name>
</gene>
<reference evidence="2 3" key="1">
    <citation type="submission" date="2017-04" db="EMBL/GenBank/DDBJ databases">
        <authorList>
            <person name="Afonso C.L."/>
            <person name="Miller P.J."/>
            <person name="Scott M.A."/>
            <person name="Spackman E."/>
            <person name="Goraichik I."/>
            <person name="Dimitrov K.M."/>
            <person name="Suarez D.L."/>
            <person name="Swayne D.E."/>
        </authorList>
    </citation>
    <scope>NUCLEOTIDE SEQUENCE [LARGE SCALE GENOMIC DNA]</scope>
    <source>
        <strain evidence="2 3">DSM 13146</strain>
    </source>
</reference>
<evidence type="ECO:0000256" key="1">
    <source>
        <dbReference type="SAM" id="MobiDB-lite"/>
    </source>
</evidence>
<dbReference type="SUPFAM" id="SSF53098">
    <property type="entry name" value="Ribonuclease H-like"/>
    <property type="match status" value="1"/>
</dbReference>